<accession>A0A644U7K3</accession>
<name>A0A644U7K3_9ZZZZ</name>
<comment type="caution">
    <text evidence="2">The sequence shown here is derived from an EMBL/GenBank/DDBJ whole genome shotgun (WGS) entry which is preliminary data.</text>
</comment>
<protein>
    <submittedName>
        <fullName evidence="2">Uncharacterized protein</fullName>
    </submittedName>
</protein>
<dbReference type="AntiFam" id="ANF00142">
    <property type="entry name" value="Shadow ORF (opposite yadG)"/>
</dbReference>
<sequence length="646" mass="71000">MTQRHRTRGSALRLFLERQPFLLGRAQRCLTLAEHLGGLFELHRLAGEERGIGEEFGQLADLALELVDDARQFLEAVFLSEAEARFLRRLLRRRRRLRPFRGRGGRGGRRRGDAQRLLRLIVAPAAGIDRGAAVALHRDRRRRDAVDEVAVVADQQHGAVIFAEDVLQQIQRLDVEIVRRLVEDQQVRGLRHDPRKQKPRPFAARQRADRRARLALVEEEVLEIGHHMLRPAAHHHLVGLARDPHVGVVHHPVPERLVEIERGTRLVEDRNLEIGAERHRARVGRDLAGQHLQQRGLAHAVRADEGDAVAAQHAQVEVLHDGLVAEGLGEALRLDHPLARGARAFKLHRRGALAANLPRALGAQRLKRAHPAHVALAPRRDPLDRPFRLGLDLAIELVACLVFFGPDLLAPVLEGLEAALLPAQRAAVEPERGPRQVAQEGAVVRDQHEGGAGGLQLVLEPADRLDVEVVGGLVEQHELGRLGQKLGQRRAPPLAARGGGNRGLGAEFQPLGHHLDAVLFGLGEAGAGEIAERGKPRQVGFLLHVAHARAARHHARSLVGFDEPRHHLHQRRLARAVAADERDAVALLDGEIEPVEDGVAAEGEGDAGKLEKGCACHGSPLAGQRRKVNGGVQWPHMQTGARRGAR</sequence>
<dbReference type="EMBL" id="VSSQ01000083">
    <property type="protein sequence ID" value="MPL74802.1"/>
    <property type="molecule type" value="Genomic_DNA"/>
</dbReference>
<organism evidence="2">
    <name type="scientific">bioreactor metagenome</name>
    <dbReference type="NCBI Taxonomy" id="1076179"/>
    <lineage>
        <taxon>unclassified sequences</taxon>
        <taxon>metagenomes</taxon>
        <taxon>ecological metagenomes</taxon>
    </lineage>
</organism>
<evidence type="ECO:0000313" key="2">
    <source>
        <dbReference type="EMBL" id="MPL74802.1"/>
    </source>
</evidence>
<reference evidence="2" key="1">
    <citation type="submission" date="2019-08" db="EMBL/GenBank/DDBJ databases">
        <authorList>
            <person name="Kucharzyk K."/>
            <person name="Murdoch R.W."/>
            <person name="Higgins S."/>
            <person name="Loffler F."/>
        </authorList>
    </citation>
    <scope>NUCLEOTIDE SEQUENCE</scope>
</reference>
<proteinExistence type="predicted"/>
<dbReference type="AlphaFoldDB" id="A0A644U7K3"/>
<gene>
    <name evidence="2" type="ORF">SDC9_20621</name>
</gene>
<evidence type="ECO:0000256" key="1">
    <source>
        <dbReference type="SAM" id="MobiDB-lite"/>
    </source>
</evidence>
<feature type="region of interest" description="Disordered" evidence="1">
    <location>
        <begin position="626"/>
        <end position="646"/>
    </location>
</feature>
<dbReference type="AntiFam" id="ANF00095">
    <property type="entry name" value="Shadow ORF (opposite ABC transporters)"/>
</dbReference>